<sequence>MRFVTFAALALSGAVDMASAGPCKPRAPTGTSSADVSMSEASSAGATMSGTVSAGVSMSETSSVAVDATTLPEPPVNSIIENSVTGGGMTSLDPFVVVGDVKINNNDGYTKDGSPDTNAAELTATSRPTRKRQDGGDIAAIKQMLTSLNIRTQYTVQFYYYVATPPQQTTSCILEAFIGSQKFYTTGIFSNGASISYNQVLVSTSVPTSQGFLNIQTTCASGGSAAVLIDSIFISNQVTVENIGDYRLDFGDGAIREPANLPATTQGTQVPATQGGAATTTEVAGEVTTAAGGNGNSAEPTTAPQVDVTSQPTQGGSGATQTESDETTSAGDNPVKPTTVAQTEQETETAGSRPTTFVGTESLETTSAEDAVSKPATIAQSGQETEVTQSTEANTEPTTSAESFETTSAGTDSEQSTTVAGNAQSTQASVVESQPTFIQTQSENIETTSAGENIQPTSAGEDSAQSTTVAGNEQSTQFVGNEAQPTTSAAVESSESTTAGENSAQSTTVNGNEQGTTQTASAESQPTSAQTQSDSSDVTSSAAGSDVTKTQSVGLETESASVQTTQSFGPGVTETKSFVTTTRPAETESNSPETTTGSAAEETSAATTTTGFPTEETITPIRDARPVQEDCLGQNLIDNGNFDGEFGAGDGWELFGNAALTYNGEFGPNARCNSGESAVAIRWPQTNGVRAAFKRTVPDLVPGLGYLFGWAYHVANGDNLPDNQCTITATFGDVTLAPVDPFAISNAWVNYRNNMNHVTTQDTEVEVVFELSCSGSPKPFTILVDDVFLTACQK</sequence>
<feature type="region of interest" description="Disordered" evidence="1">
    <location>
        <begin position="107"/>
        <end position="134"/>
    </location>
</feature>
<feature type="compositionally biased region" description="Low complexity" evidence="1">
    <location>
        <begin position="262"/>
        <end position="291"/>
    </location>
</feature>
<accession>A0ABZ2XCU9</accession>
<feature type="region of interest" description="Disordered" evidence="1">
    <location>
        <begin position="259"/>
        <end position="615"/>
    </location>
</feature>
<dbReference type="EMBL" id="CP151266">
    <property type="protein sequence ID" value="WZH49589.1"/>
    <property type="molecule type" value="Genomic_DNA"/>
</dbReference>
<evidence type="ECO:0000256" key="2">
    <source>
        <dbReference type="SAM" id="SignalP"/>
    </source>
</evidence>
<organism evidence="3 4">
    <name type="scientific">Fusarium acuminatum</name>
    <dbReference type="NCBI Taxonomy" id="5515"/>
    <lineage>
        <taxon>Eukaryota</taxon>
        <taxon>Fungi</taxon>
        <taxon>Dikarya</taxon>
        <taxon>Ascomycota</taxon>
        <taxon>Pezizomycotina</taxon>
        <taxon>Sordariomycetes</taxon>
        <taxon>Hypocreomycetidae</taxon>
        <taxon>Hypocreales</taxon>
        <taxon>Nectriaceae</taxon>
        <taxon>Fusarium</taxon>
        <taxon>Fusarium tricinctum species complex</taxon>
    </lineage>
</organism>
<evidence type="ECO:0000313" key="3">
    <source>
        <dbReference type="EMBL" id="WZH49589.1"/>
    </source>
</evidence>
<feature type="compositionally biased region" description="Low complexity" evidence="1">
    <location>
        <begin position="395"/>
        <end position="411"/>
    </location>
</feature>
<feature type="signal peptide" evidence="2">
    <location>
        <begin position="1"/>
        <end position="20"/>
    </location>
</feature>
<feature type="compositionally biased region" description="Polar residues" evidence="1">
    <location>
        <begin position="378"/>
        <end position="394"/>
    </location>
</feature>
<feature type="region of interest" description="Disordered" evidence="1">
    <location>
        <begin position="18"/>
        <end position="42"/>
    </location>
</feature>
<dbReference type="Proteomes" id="UP001489902">
    <property type="component" value="Chromosome 7"/>
</dbReference>
<gene>
    <name evidence="3" type="ORF">QYS62_010792</name>
</gene>
<feature type="compositionally biased region" description="Low complexity" evidence="1">
    <location>
        <begin position="486"/>
        <end position="501"/>
    </location>
</feature>
<protein>
    <recommendedName>
        <fullName evidence="5">Translation initiation factor IF-2</fullName>
    </recommendedName>
</protein>
<reference evidence="3 4" key="1">
    <citation type="submission" date="2024-04" db="EMBL/GenBank/DDBJ databases">
        <title>Complete genome sequence of Fusarium acuminatum.</title>
        <authorList>
            <person name="Lan B."/>
        </authorList>
    </citation>
    <scope>NUCLEOTIDE SEQUENCE [LARGE SCALE GENOMIC DNA]</scope>
    <source>
        <strain evidence="3">1A</strain>
    </source>
</reference>
<feature type="compositionally biased region" description="Polar residues" evidence="1">
    <location>
        <begin position="352"/>
        <end position="368"/>
    </location>
</feature>
<feature type="compositionally biased region" description="Low complexity" evidence="1">
    <location>
        <begin position="32"/>
        <end position="42"/>
    </location>
</feature>
<evidence type="ECO:0000313" key="4">
    <source>
        <dbReference type="Proteomes" id="UP001489902"/>
    </source>
</evidence>
<feature type="compositionally biased region" description="Polar residues" evidence="1">
    <location>
        <begin position="412"/>
        <end position="485"/>
    </location>
</feature>
<feature type="compositionally biased region" description="Polar residues" evidence="1">
    <location>
        <begin position="547"/>
        <end position="592"/>
    </location>
</feature>
<evidence type="ECO:0000256" key="1">
    <source>
        <dbReference type="SAM" id="MobiDB-lite"/>
    </source>
</evidence>
<feature type="compositionally biased region" description="Polar residues" evidence="1">
    <location>
        <begin position="297"/>
        <end position="331"/>
    </location>
</feature>
<feature type="compositionally biased region" description="Low complexity" evidence="1">
    <location>
        <begin position="338"/>
        <end position="350"/>
    </location>
</feature>
<name>A0ABZ2XCU9_9HYPO</name>
<feature type="compositionally biased region" description="Polar residues" evidence="1">
    <location>
        <begin position="502"/>
        <end position="523"/>
    </location>
</feature>
<proteinExistence type="predicted"/>
<feature type="chain" id="PRO_5046606783" description="Translation initiation factor IF-2" evidence="2">
    <location>
        <begin position="21"/>
        <end position="794"/>
    </location>
</feature>
<feature type="compositionally biased region" description="Low complexity" evidence="1">
    <location>
        <begin position="524"/>
        <end position="546"/>
    </location>
</feature>
<keyword evidence="4" id="KW-1185">Reference proteome</keyword>
<keyword evidence="2" id="KW-0732">Signal</keyword>
<evidence type="ECO:0008006" key="5">
    <source>
        <dbReference type="Google" id="ProtNLM"/>
    </source>
</evidence>
<feature type="compositionally biased region" description="Low complexity" evidence="1">
    <location>
        <begin position="593"/>
        <end position="615"/>
    </location>
</feature>